<gene>
    <name evidence="8" type="ORF">QE399_003677</name>
</gene>
<dbReference type="InterPro" id="IPR013762">
    <property type="entry name" value="Integrase-like_cat_sf"/>
</dbReference>
<dbReference type="PROSITE" id="PS51900">
    <property type="entry name" value="CB"/>
    <property type="match status" value="1"/>
</dbReference>
<evidence type="ECO:0000313" key="9">
    <source>
        <dbReference type="Proteomes" id="UP001267710"/>
    </source>
</evidence>
<feature type="domain" description="Tyr recombinase" evidence="6">
    <location>
        <begin position="73"/>
        <end position="241"/>
    </location>
</feature>
<keyword evidence="2" id="KW-0229">DNA integration</keyword>
<evidence type="ECO:0000256" key="2">
    <source>
        <dbReference type="ARBA" id="ARBA00022908"/>
    </source>
</evidence>
<evidence type="ECO:0000313" key="8">
    <source>
        <dbReference type="EMBL" id="MDR6215988.1"/>
    </source>
</evidence>
<dbReference type="EMBL" id="JAVIZX010000001">
    <property type="protein sequence ID" value="MDR6215988.1"/>
    <property type="molecule type" value="Genomic_DNA"/>
</dbReference>
<dbReference type="InterPro" id="IPR002104">
    <property type="entry name" value="Integrase_catalytic"/>
</dbReference>
<proteinExistence type="inferred from homology"/>
<dbReference type="RefSeq" id="WP_309831049.1">
    <property type="nucleotide sequence ID" value="NZ_JAVIZX010000001.1"/>
</dbReference>
<evidence type="ECO:0000259" key="7">
    <source>
        <dbReference type="PROSITE" id="PS51900"/>
    </source>
</evidence>
<comment type="caution">
    <text evidence="8">The sequence shown here is derived from an EMBL/GenBank/DDBJ whole genome shotgun (WGS) entry which is preliminary data.</text>
</comment>
<dbReference type="InterPro" id="IPR050090">
    <property type="entry name" value="Tyrosine_recombinase_XerCD"/>
</dbReference>
<evidence type="ECO:0000256" key="3">
    <source>
        <dbReference type="ARBA" id="ARBA00023125"/>
    </source>
</evidence>
<dbReference type="InterPro" id="IPR010998">
    <property type="entry name" value="Integrase_recombinase_N"/>
</dbReference>
<evidence type="ECO:0000256" key="4">
    <source>
        <dbReference type="ARBA" id="ARBA00023172"/>
    </source>
</evidence>
<dbReference type="Gene3D" id="1.10.443.10">
    <property type="entry name" value="Intergrase catalytic core"/>
    <property type="match status" value="1"/>
</dbReference>
<dbReference type="PANTHER" id="PTHR30349:SF64">
    <property type="entry name" value="PROPHAGE INTEGRASE INTD-RELATED"/>
    <property type="match status" value="1"/>
</dbReference>
<accession>A0ABU1IFI5</accession>
<keyword evidence="3 5" id="KW-0238">DNA-binding</keyword>
<dbReference type="CDD" id="cd00796">
    <property type="entry name" value="INT_Rci_Hp1_C"/>
    <property type="match status" value="1"/>
</dbReference>
<dbReference type="Pfam" id="PF00589">
    <property type="entry name" value="Phage_integrase"/>
    <property type="match status" value="1"/>
</dbReference>
<evidence type="ECO:0000259" key="6">
    <source>
        <dbReference type="PROSITE" id="PS51898"/>
    </source>
</evidence>
<comment type="similarity">
    <text evidence="1">Belongs to the 'phage' integrase family.</text>
</comment>
<evidence type="ECO:0000256" key="1">
    <source>
        <dbReference type="ARBA" id="ARBA00008857"/>
    </source>
</evidence>
<dbReference type="PANTHER" id="PTHR30349">
    <property type="entry name" value="PHAGE INTEGRASE-RELATED"/>
    <property type="match status" value="1"/>
</dbReference>
<feature type="domain" description="Core-binding (CB)" evidence="7">
    <location>
        <begin position="1"/>
        <end position="53"/>
    </location>
</feature>
<name>A0ABU1IFI5_9BURK</name>
<dbReference type="Gene3D" id="1.10.150.130">
    <property type="match status" value="1"/>
</dbReference>
<keyword evidence="4" id="KW-0233">DNA recombination</keyword>
<evidence type="ECO:0000256" key="5">
    <source>
        <dbReference type="PROSITE-ProRule" id="PRU01248"/>
    </source>
</evidence>
<organism evidence="8 9">
    <name type="scientific">Paracidovorax wautersii</name>
    <dbReference type="NCBI Taxonomy" id="1177982"/>
    <lineage>
        <taxon>Bacteria</taxon>
        <taxon>Pseudomonadati</taxon>
        <taxon>Pseudomonadota</taxon>
        <taxon>Betaproteobacteria</taxon>
        <taxon>Burkholderiales</taxon>
        <taxon>Comamonadaceae</taxon>
        <taxon>Paracidovorax</taxon>
    </lineage>
</organism>
<dbReference type="SUPFAM" id="SSF56349">
    <property type="entry name" value="DNA breaking-rejoining enzymes"/>
    <property type="match status" value="1"/>
</dbReference>
<keyword evidence="9" id="KW-1185">Reference proteome</keyword>
<protein>
    <submittedName>
        <fullName evidence="8">Integrase</fullName>
    </submittedName>
</protein>
<dbReference type="Proteomes" id="UP001267710">
    <property type="component" value="Unassembled WGS sequence"/>
</dbReference>
<sequence>MLRWFHPYLGGKALDEINRALLDEVKAKRAKGVAAATVNRYMALVRAILRKACYDWEWLDRVPKVGMLRDQGGRIRALTKEEFARLLDQLPEHLRDMAIFSVATGLRQGNVTKLQWRQISLERRHLWVAAEDHKNGRAHAVPLNEPAMQVLQKRMGDHPANVFTYEGRPIVQVNTKAWRAALKRAGIEDFRWHDLRHTFATWHRQAGTPTHELQRLGGWKTLEMVERYAHVAPEGLQIAASRLDNVFSGTF</sequence>
<reference evidence="8 9" key="1">
    <citation type="submission" date="2023-08" db="EMBL/GenBank/DDBJ databases">
        <title>Functional and genomic diversity of the sorghum phyllosphere microbiome.</title>
        <authorList>
            <person name="Shade A."/>
        </authorList>
    </citation>
    <scope>NUCLEOTIDE SEQUENCE [LARGE SCALE GENOMIC DNA]</scope>
    <source>
        <strain evidence="8 9">SORGH_AS_0335</strain>
    </source>
</reference>
<dbReference type="PROSITE" id="PS51898">
    <property type="entry name" value="TYR_RECOMBINASE"/>
    <property type="match status" value="1"/>
</dbReference>
<dbReference type="InterPro" id="IPR044068">
    <property type="entry name" value="CB"/>
</dbReference>
<dbReference type="InterPro" id="IPR011010">
    <property type="entry name" value="DNA_brk_join_enz"/>
</dbReference>